<dbReference type="Pfam" id="PF08240">
    <property type="entry name" value="ADH_N"/>
    <property type="match status" value="1"/>
</dbReference>
<dbReference type="PANTHER" id="PTHR43401">
    <property type="entry name" value="L-THREONINE 3-DEHYDROGENASE"/>
    <property type="match status" value="1"/>
</dbReference>
<accession>A0A0W8FC48</accession>
<dbReference type="InterPro" id="IPR011032">
    <property type="entry name" value="GroES-like_sf"/>
</dbReference>
<dbReference type="GO" id="GO:0003939">
    <property type="term" value="F:L-iditol 2-dehydrogenase (NAD+) activity"/>
    <property type="evidence" value="ECO:0007669"/>
    <property type="project" value="UniProtKB-EC"/>
</dbReference>
<protein>
    <submittedName>
        <fullName evidence="3">Sorbitol dehydrogenase</fullName>
        <ecNumber evidence="3">1.1.1.14</ecNumber>
    </submittedName>
</protein>
<feature type="domain" description="Alcohol dehydrogenase-like N-terminal" evidence="2">
    <location>
        <begin position="24"/>
        <end position="128"/>
    </location>
</feature>
<dbReference type="EC" id="1.1.1.14" evidence="3"/>
<dbReference type="Gene3D" id="3.90.180.10">
    <property type="entry name" value="Medium-chain alcohol dehydrogenases, catalytic domain"/>
    <property type="match status" value="1"/>
</dbReference>
<dbReference type="AlphaFoldDB" id="A0A0W8FC48"/>
<gene>
    <name evidence="3" type="ORF">ASZ90_011919</name>
</gene>
<dbReference type="InterPro" id="IPR036291">
    <property type="entry name" value="NAD(P)-bd_dom_sf"/>
</dbReference>
<keyword evidence="1 3" id="KW-0560">Oxidoreductase</keyword>
<dbReference type="EMBL" id="LNQE01001386">
    <property type="protein sequence ID" value="KUG18369.1"/>
    <property type="molecule type" value="Genomic_DNA"/>
</dbReference>
<organism evidence="3">
    <name type="scientific">hydrocarbon metagenome</name>
    <dbReference type="NCBI Taxonomy" id="938273"/>
    <lineage>
        <taxon>unclassified sequences</taxon>
        <taxon>metagenomes</taxon>
        <taxon>ecological metagenomes</taxon>
    </lineage>
</organism>
<reference evidence="3" key="1">
    <citation type="journal article" date="2015" name="Proc. Natl. Acad. Sci. U.S.A.">
        <title>Networks of energetic and metabolic interactions define dynamics in microbial communities.</title>
        <authorList>
            <person name="Embree M."/>
            <person name="Liu J.K."/>
            <person name="Al-Bassam M.M."/>
            <person name="Zengler K."/>
        </authorList>
    </citation>
    <scope>NUCLEOTIDE SEQUENCE</scope>
</reference>
<dbReference type="PANTHER" id="PTHR43401:SF2">
    <property type="entry name" value="L-THREONINE 3-DEHYDROGENASE"/>
    <property type="match status" value="1"/>
</dbReference>
<proteinExistence type="predicted"/>
<dbReference type="SUPFAM" id="SSF50129">
    <property type="entry name" value="GroES-like"/>
    <property type="match status" value="1"/>
</dbReference>
<dbReference type="InterPro" id="IPR050129">
    <property type="entry name" value="Zn_alcohol_dh"/>
</dbReference>
<dbReference type="SUPFAM" id="SSF51735">
    <property type="entry name" value="NAD(P)-binding Rossmann-fold domains"/>
    <property type="match status" value="1"/>
</dbReference>
<dbReference type="Gene3D" id="3.40.50.720">
    <property type="entry name" value="NAD(P)-binding Rossmann-like Domain"/>
    <property type="match status" value="1"/>
</dbReference>
<evidence type="ECO:0000313" key="3">
    <source>
        <dbReference type="EMBL" id="KUG18369.1"/>
    </source>
</evidence>
<dbReference type="InterPro" id="IPR013154">
    <property type="entry name" value="ADH-like_N"/>
</dbReference>
<name>A0A0W8FC48_9ZZZZ</name>
<comment type="caution">
    <text evidence="3">The sequence shown here is derived from an EMBL/GenBank/DDBJ whole genome shotgun (WGS) entry which is preliminary data.</text>
</comment>
<evidence type="ECO:0000259" key="2">
    <source>
        <dbReference type="Pfam" id="PF08240"/>
    </source>
</evidence>
<sequence length="367" mass="40069">MKAAVLKRPKNLALMDLPRPRCPPGGALIRVEACAVCGTDIKMLDQGHRDLCYPRILGHEVVGRIEEIDRKVQADGRQLRAGELVQVWPGIACGHCHACFRGADNRCRDMKIIGFNIDGGFAEYLALPLPAQSFSEHFGISTALNRLPEEVDPALFTLAEPLACCINGQEQARVGEGDSVLIWGGGPIGALHALLAEMRGAGEILLAERLPGRIREIKRHTSARVIGWFSGNREEGQDPFEEAERTILSETDGRGVDVILTATPEVKIDQRQMRLLAPGGRICIFSGPQPGDYEGMIDLRSMHYLEQTITGAYGCSSRQNRMAASLLESGGIRANWIITKRADLARISDAFEHSSRRAGLKSVVCAV</sequence>
<evidence type="ECO:0000256" key="1">
    <source>
        <dbReference type="ARBA" id="ARBA00023002"/>
    </source>
</evidence>